<protein>
    <recommendedName>
        <fullName evidence="5">Rho GDP-dissociation inhibitor</fullName>
    </recommendedName>
</protein>
<keyword evidence="3" id="KW-0963">Cytoplasm</keyword>
<evidence type="ECO:0000313" key="6">
    <source>
        <dbReference type="EMBL" id="VVT45114.1"/>
    </source>
</evidence>
<dbReference type="SUPFAM" id="SSF81296">
    <property type="entry name" value="E set domains"/>
    <property type="match status" value="1"/>
</dbReference>
<accession>A0A5E8B0V3</accession>
<dbReference type="OrthoDB" id="1683373at2759"/>
<dbReference type="RefSeq" id="XP_031851256.1">
    <property type="nucleotide sequence ID" value="XM_031995365.1"/>
</dbReference>
<organism evidence="6 7">
    <name type="scientific">Magnusiomyces paraingens</name>
    <dbReference type="NCBI Taxonomy" id="2606893"/>
    <lineage>
        <taxon>Eukaryota</taxon>
        <taxon>Fungi</taxon>
        <taxon>Dikarya</taxon>
        <taxon>Ascomycota</taxon>
        <taxon>Saccharomycotina</taxon>
        <taxon>Dipodascomycetes</taxon>
        <taxon>Dipodascales</taxon>
        <taxon>Dipodascaceae</taxon>
        <taxon>Magnusiomyces</taxon>
    </lineage>
</organism>
<dbReference type="InterPro" id="IPR014756">
    <property type="entry name" value="Ig_E-set"/>
</dbReference>
<evidence type="ECO:0000256" key="5">
    <source>
        <dbReference type="ARBA" id="ARBA00071407"/>
    </source>
</evidence>
<evidence type="ECO:0000313" key="7">
    <source>
        <dbReference type="Proteomes" id="UP000398389"/>
    </source>
</evidence>
<evidence type="ECO:0000256" key="2">
    <source>
        <dbReference type="ARBA" id="ARBA00009758"/>
    </source>
</evidence>
<dbReference type="PANTHER" id="PTHR10980:SF3">
    <property type="entry name" value="LD16419P"/>
    <property type="match status" value="1"/>
</dbReference>
<dbReference type="PANTHER" id="PTHR10980">
    <property type="entry name" value="RHO GDP-DISSOCIATION INHIBITOR"/>
    <property type="match status" value="1"/>
</dbReference>
<evidence type="ECO:0000256" key="4">
    <source>
        <dbReference type="ARBA" id="ARBA00054143"/>
    </source>
</evidence>
<dbReference type="AlphaFoldDB" id="A0A5E8B0V3"/>
<dbReference type="InterPro" id="IPR000406">
    <property type="entry name" value="Rho_GDI"/>
</dbReference>
<name>A0A5E8B0V3_9ASCO</name>
<proteinExistence type="inferred from homology"/>
<comment type="similarity">
    <text evidence="2">Belongs to the Rho GDI family.</text>
</comment>
<dbReference type="EMBL" id="CABVLU010000001">
    <property type="protein sequence ID" value="VVT45114.1"/>
    <property type="molecule type" value="Genomic_DNA"/>
</dbReference>
<dbReference type="GO" id="GO:0005094">
    <property type="term" value="F:Rho GDP-dissociation inhibitor activity"/>
    <property type="evidence" value="ECO:0007669"/>
    <property type="project" value="InterPro"/>
</dbReference>
<dbReference type="Gene3D" id="2.70.50.30">
    <property type="entry name" value="Coagulation Factor XIII, subunit A, domain 1"/>
    <property type="match status" value="1"/>
</dbReference>
<dbReference type="GO" id="GO:0016020">
    <property type="term" value="C:membrane"/>
    <property type="evidence" value="ECO:0007669"/>
    <property type="project" value="TreeGrafter"/>
</dbReference>
<comment type="subcellular location">
    <subcellularLocation>
        <location evidence="1">Cytoplasm</location>
    </subcellularLocation>
</comment>
<dbReference type="Proteomes" id="UP000398389">
    <property type="component" value="Unassembled WGS sequence"/>
</dbReference>
<reference evidence="6 7" key="1">
    <citation type="submission" date="2019-09" db="EMBL/GenBank/DDBJ databases">
        <authorList>
            <person name="Brejova B."/>
        </authorList>
    </citation>
    <scope>NUCLEOTIDE SEQUENCE [LARGE SCALE GENOMIC DNA]</scope>
</reference>
<dbReference type="GeneID" id="43579465"/>
<evidence type="ECO:0000256" key="1">
    <source>
        <dbReference type="ARBA" id="ARBA00004496"/>
    </source>
</evidence>
<comment type="function">
    <text evidence="4">Regulates the GDP/GTP exchange reaction of the Rho proteins by inhibiting the dissociation of GDP from them, and the subsequent binding of GTP to them.</text>
</comment>
<keyword evidence="7" id="KW-1185">Reference proteome</keyword>
<dbReference type="InterPro" id="IPR024792">
    <property type="entry name" value="RhoGDI_dom_sf"/>
</dbReference>
<dbReference type="FunFam" id="2.70.50.30:FF:000001">
    <property type="entry name" value="Rho GDP-dissociation inhibitor 1"/>
    <property type="match status" value="1"/>
</dbReference>
<dbReference type="PRINTS" id="PR00492">
    <property type="entry name" value="RHOGDI"/>
</dbReference>
<dbReference type="GO" id="GO:0005829">
    <property type="term" value="C:cytosol"/>
    <property type="evidence" value="ECO:0007669"/>
    <property type="project" value="TreeGrafter"/>
</dbReference>
<evidence type="ECO:0000256" key="3">
    <source>
        <dbReference type="ARBA" id="ARBA00022490"/>
    </source>
</evidence>
<dbReference type="Pfam" id="PF02115">
    <property type="entry name" value="Rho_GDI"/>
    <property type="match status" value="1"/>
</dbReference>
<sequence length="198" mass="22525">MSKQPEIDQELVAEDTAGYKVTDKKTIAEYANLDAEDDSLKKWKESLGLSTGALIGDPNDKRRVVVLELRVDVEGADPIIINLETPGALQSLRKSPIVIRERSRYQRRLRFRVQHEIITGLKYLQSLKRSGIRVDKSQEVCGSYPPNTVDKPYYEKTFAEEEAPHGMLARGTYDVTSKFVDDDGVTHLEFAWQIEIKK</sequence>
<gene>
    <name evidence="6" type="ORF">SAPINGB_P000642</name>
</gene>
<dbReference type="GO" id="GO:0007266">
    <property type="term" value="P:Rho protein signal transduction"/>
    <property type="evidence" value="ECO:0007669"/>
    <property type="project" value="InterPro"/>
</dbReference>